<name>A0A2Z5GAZ4_9BACT</name>
<geneLocation type="plasmid" evidence="2">
    <name>pacpol4</name>
</geneLocation>
<dbReference type="Proteomes" id="UP000253606">
    <property type="component" value="Plasmid pACPOL4"/>
</dbReference>
<sequence length="84" mass="8509">MLAVALSMFVTTVYSQGQQTIQITATNPDGTGTGTARLGIPVSLVATVSAGQSQVVNWSLTSGGNISATSNSAATYTPPFMQPS</sequence>
<dbReference type="EMBL" id="CP030843">
    <property type="protein sequence ID" value="AXC16159.1"/>
    <property type="molecule type" value="Genomic_DNA"/>
</dbReference>
<reference evidence="1 2" key="1">
    <citation type="journal article" date="2018" name="Front. Microbiol.">
        <title>Hydrolytic Capabilities as a Key to Environmental Success: Chitinolytic and Cellulolytic Acidobacteria From Acidic Sub-arctic Soils and Boreal Peatlands.</title>
        <authorList>
            <person name="Belova S.E."/>
            <person name="Ravin N.V."/>
            <person name="Pankratov T.A."/>
            <person name="Rakitin A.L."/>
            <person name="Ivanova A.A."/>
            <person name="Beletsky A.V."/>
            <person name="Mardanov A.V."/>
            <person name="Sinninghe Damste J.S."/>
            <person name="Dedysh S.N."/>
        </authorList>
    </citation>
    <scope>NUCLEOTIDE SEQUENCE [LARGE SCALE GENOMIC DNA]</scope>
    <source>
        <strain evidence="1 2">SBC82</strain>
        <plasmid evidence="2">pacpol4</plasmid>
    </source>
</reference>
<evidence type="ECO:0000313" key="2">
    <source>
        <dbReference type="Proteomes" id="UP000253606"/>
    </source>
</evidence>
<protein>
    <submittedName>
        <fullName evidence="1">Uncharacterized protein</fullName>
    </submittedName>
</protein>
<evidence type="ECO:0000313" key="1">
    <source>
        <dbReference type="EMBL" id="AXC16159.1"/>
    </source>
</evidence>
<dbReference type="KEGG" id="abas:ACPOL_6955"/>
<gene>
    <name evidence="1" type="ORF">ACPOL_6955</name>
</gene>
<keyword evidence="2" id="KW-1185">Reference proteome</keyword>
<dbReference type="AlphaFoldDB" id="A0A2Z5GAZ4"/>
<keyword evidence="1" id="KW-0614">Plasmid</keyword>
<organism evidence="1 2">
    <name type="scientific">Acidisarcina polymorpha</name>
    <dbReference type="NCBI Taxonomy" id="2211140"/>
    <lineage>
        <taxon>Bacteria</taxon>
        <taxon>Pseudomonadati</taxon>
        <taxon>Acidobacteriota</taxon>
        <taxon>Terriglobia</taxon>
        <taxon>Terriglobales</taxon>
        <taxon>Acidobacteriaceae</taxon>
        <taxon>Acidisarcina</taxon>
    </lineage>
</organism>
<accession>A0A2Z5GAZ4</accession>
<proteinExistence type="predicted"/>